<sequence>MDVNQSGGPEVLTFSAVLDSAREHGLAEERIQDLTTLCETILHQCAQNSQTPSTETSFYQHDLAPSSDDGYCPKGEVDFYERDMLKMLEDVFGTLTITKHYESSP</sequence>
<dbReference type="EMBL" id="BMAT01010188">
    <property type="protein sequence ID" value="GFS21958.1"/>
    <property type="molecule type" value="Genomic_DNA"/>
</dbReference>
<evidence type="ECO:0000313" key="2">
    <source>
        <dbReference type="Proteomes" id="UP000762676"/>
    </source>
</evidence>
<evidence type="ECO:0008006" key="3">
    <source>
        <dbReference type="Google" id="ProtNLM"/>
    </source>
</evidence>
<gene>
    <name evidence="1" type="ORF">ElyMa_005096300</name>
</gene>
<comment type="caution">
    <text evidence="1">The sequence shown here is derived from an EMBL/GenBank/DDBJ whole genome shotgun (WGS) entry which is preliminary data.</text>
</comment>
<keyword evidence="2" id="KW-1185">Reference proteome</keyword>
<protein>
    <recommendedName>
        <fullName evidence="3">KIND domain-containing protein</fullName>
    </recommendedName>
</protein>
<evidence type="ECO:0000313" key="1">
    <source>
        <dbReference type="EMBL" id="GFS21958.1"/>
    </source>
</evidence>
<dbReference type="Proteomes" id="UP000762676">
    <property type="component" value="Unassembled WGS sequence"/>
</dbReference>
<name>A0AAV4JJA0_9GAST</name>
<organism evidence="1 2">
    <name type="scientific">Elysia marginata</name>
    <dbReference type="NCBI Taxonomy" id="1093978"/>
    <lineage>
        <taxon>Eukaryota</taxon>
        <taxon>Metazoa</taxon>
        <taxon>Spiralia</taxon>
        <taxon>Lophotrochozoa</taxon>
        <taxon>Mollusca</taxon>
        <taxon>Gastropoda</taxon>
        <taxon>Heterobranchia</taxon>
        <taxon>Euthyneura</taxon>
        <taxon>Panpulmonata</taxon>
        <taxon>Sacoglossa</taxon>
        <taxon>Placobranchoidea</taxon>
        <taxon>Plakobranchidae</taxon>
        <taxon>Elysia</taxon>
    </lineage>
</organism>
<accession>A0AAV4JJA0</accession>
<dbReference type="AlphaFoldDB" id="A0AAV4JJA0"/>
<reference evidence="1 2" key="1">
    <citation type="journal article" date="2021" name="Elife">
        <title>Chloroplast acquisition without the gene transfer in kleptoplastic sea slugs, Plakobranchus ocellatus.</title>
        <authorList>
            <person name="Maeda T."/>
            <person name="Takahashi S."/>
            <person name="Yoshida T."/>
            <person name="Shimamura S."/>
            <person name="Takaki Y."/>
            <person name="Nagai Y."/>
            <person name="Toyoda A."/>
            <person name="Suzuki Y."/>
            <person name="Arimoto A."/>
            <person name="Ishii H."/>
            <person name="Satoh N."/>
            <person name="Nishiyama T."/>
            <person name="Hasebe M."/>
            <person name="Maruyama T."/>
            <person name="Minagawa J."/>
            <person name="Obokata J."/>
            <person name="Shigenobu S."/>
        </authorList>
    </citation>
    <scope>NUCLEOTIDE SEQUENCE [LARGE SCALE GENOMIC DNA]</scope>
</reference>
<proteinExistence type="predicted"/>